<sequence length="195" mass="22861">MYGDGGIKLINEAKRTQHLEILPRFQDEMVRHIINETKELQVIASETSAEPLHNPDPSDQQQTQEDRRQKCLQFISKLAMRRNKRCLLAYERLRSEKMDHMAWNNIEAPIQNHHEEEYLREYESNLINFKSAFIDLDLTGPLVPPKDIFIEVRGLQNVGLIQTEYGAFDVTESSRFFARSTDVERLIQQGYLEKI</sequence>
<comment type="subcellular location">
    <subcellularLocation>
        <location evidence="1 6">Nucleus</location>
    </subcellularLocation>
</comment>
<keyword evidence="4 6" id="KW-0235">DNA replication</keyword>
<reference evidence="10" key="2">
    <citation type="submission" date="2021-01" db="EMBL/GenBank/DDBJ databases">
        <authorList>
            <person name="Schikora-Tamarit M.A."/>
        </authorList>
    </citation>
    <scope>NUCLEOTIDE SEQUENCE</scope>
    <source>
        <strain evidence="10">CBS2887</strain>
    </source>
</reference>
<evidence type="ECO:0000256" key="2">
    <source>
        <dbReference type="ARBA" id="ARBA00006677"/>
    </source>
</evidence>
<name>A0A9P8TLI3_WICPI</name>
<dbReference type="Gene3D" id="1.20.58.1030">
    <property type="match status" value="1"/>
</dbReference>
<dbReference type="PANTHER" id="PTHR12914">
    <property type="entry name" value="PARTNER OF SLD5"/>
    <property type="match status" value="1"/>
</dbReference>
<dbReference type="Pfam" id="PF05916">
    <property type="entry name" value="Sld5"/>
    <property type="match status" value="1"/>
</dbReference>
<dbReference type="InterPro" id="IPR005339">
    <property type="entry name" value="GINS_Psf1"/>
</dbReference>
<dbReference type="InterPro" id="IPR036224">
    <property type="entry name" value="GINS_bundle-like_dom_sf"/>
</dbReference>
<dbReference type="InterPro" id="IPR021151">
    <property type="entry name" value="GINS_A"/>
</dbReference>
<gene>
    <name evidence="10" type="ORF">WICPIJ_005735</name>
</gene>
<evidence type="ECO:0000259" key="8">
    <source>
        <dbReference type="Pfam" id="PF05916"/>
    </source>
</evidence>
<evidence type="ECO:0000256" key="4">
    <source>
        <dbReference type="ARBA" id="ARBA00022705"/>
    </source>
</evidence>
<dbReference type="EMBL" id="JAEUBG010003196">
    <property type="protein sequence ID" value="KAH3683266.1"/>
    <property type="molecule type" value="Genomic_DNA"/>
</dbReference>
<dbReference type="CDD" id="cd11710">
    <property type="entry name" value="GINS_A_psf1"/>
    <property type="match status" value="1"/>
</dbReference>
<evidence type="ECO:0000313" key="10">
    <source>
        <dbReference type="EMBL" id="KAH3683266.1"/>
    </source>
</evidence>
<comment type="function">
    <text evidence="6">Required for correct functioning of the GINS complex, a complex that plays an essential role in the initiation of DNA replication, and progression of DNA replication forks. GINS complex seems to bind preferentially to single-stranded DNA.</text>
</comment>
<dbReference type="Proteomes" id="UP000774326">
    <property type="component" value="Unassembled WGS sequence"/>
</dbReference>
<evidence type="ECO:0000313" key="11">
    <source>
        <dbReference type="Proteomes" id="UP000774326"/>
    </source>
</evidence>
<dbReference type="OrthoDB" id="10252587at2759"/>
<dbReference type="GO" id="GO:0000811">
    <property type="term" value="C:GINS complex"/>
    <property type="evidence" value="ECO:0007669"/>
    <property type="project" value="UniProtKB-UniRule"/>
</dbReference>
<evidence type="ECO:0000256" key="7">
    <source>
        <dbReference type="SAM" id="MobiDB-lite"/>
    </source>
</evidence>
<keyword evidence="11" id="KW-1185">Reference proteome</keyword>
<dbReference type="Pfam" id="PF24997">
    <property type="entry name" value="PSF1_C"/>
    <property type="match status" value="1"/>
</dbReference>
<dbReference type="AlphaFoldDB" id="A0A9P8TLI3"/>
<feature type="domain" description="DNA replication complex GINS protein PSF1 C-terminal" evidence="9">
    <location>
        <begin position="146"/>
        <end position="194"/>
    </location>
</feature>
<dbReference type="InterPro" id="IPR056783">
    <property type="entry name" value="PSF1_C"/>
</dbReference>
<accession>A0A9P8TLI3</accession>
<dbReference type="GO" id="GO:1902983">
    <property type="term" value="P:DNA strand elongation involved in mitotic DNA replication"/>
    <property type="evidence" value="ECO:0007669"/>
    <property type="project" value="TreeGrafter"/>
</dbReference>
<comment type="caution">
    <text evidence="10">The sequence shown here is derived from an EMBL/GenBank/DDBJ whole genome shotgun (WGS) entry which is preliminary data.</text>
</comment>
<organism evidence="10 11">
    <name type="scientific">Wickerhamomyces pijperi</name>
    <name type="common">Yeast</name>
    <name type="synonym">Pichia pijperi</name>
    <dbReference type="NCBI Taxonomy" id="599730"/>
    <lineage>
        <taxon>Eukaryota</taxon>
        <taxon>Fungi</taxon>
        <taxon>Dikarya</taxon>
        <taxon>Ascomycota</taxon>
        <taxon>Saccharomycotina</taxon>
        <taxon>Saccharomycetes</taxon>
        <taxon>Phaffomycetales</taxon>
        <taxon>Wickerhamomycetaceae</taxon>
        <taxon>Wickerhamomyces</taxon>
    </lineage>
</organism>
<keyword evidence="5 6" id="KW-0539">Nucleus</keyword>
<dbReference type="SUPFAM" id="SSF158573">
    <property type="entry name" value="GINS helical bundle-like"/>
    <property type="match status" value="1"/>
</dbReference>
<proteinExistence type="inferred from homology"/>
<evidence type="ECO:0000256" key="6">
    <source>
        <dbReference type="RuleBase" id="RU368085"/>
    </source>
</evidence>
<comment type="subunit">
    <text evidence="6">Component of the GINS complex.</text>
</comment>
<dbReference type="PANTHER" id="PTHR12914:SF2">
    <property type="entry name" value="DNA REPLICATION COMPLEX GINS PROTEIN PSF1"/>
    <property type="match status" value="1"/>
</dbReference>
<comment type="similarity">
    <text evidence="2 6">Belongs to the GINS1/PSF1 family.</text>
</comment>
<evidence type="ECO:0000256" key="3">
    <source>
        <dbReference type="ARBA" id="ARBA00015143"/>
    </source>
</evidence>
<evidence type="ECO:0000256" key="5">
    <source>
        <dbReference type="ARBA" id="ARBA00023242"/>
    </source>
</evidence>
<feature type="region of interest" description="Disordered" evidence="7">
    <location>
        <begin position="48"/>
        <end position="67"/>
    </location>
</feature>
<feature type="domain" description="GINS subunit" evidence="8">
    <location>
        <begin position="67"/>
        <end position="132"/>
    </location>
</feature>
<protein>
    <recommendedName>
        <fullName evidence="3 6">DNA replication complex GINS protein PSF1</fullName>
    </recommendedName>
</protein>
<evidence type="ECO:0000256" key="1">
    <source>
        <dbReference type="ARBA" id="ARBA00004123"/>
    </source>
</evidence>
<evidence type="ECO:0000259" key="9">
    <source>
        <dbReference type="Pfam" id="PF24997"/>
    </source>
</evidence>
<reference evidence="10" key="1">
    <citation type="journal article" date="2021" name="Open Biol.">
        <title>Shared evolutionary footprints suggest mitochondrial oxidative damage underlies multiple complex I losses in fungi.</title>
        <authorList>
            <person name="Schikora-Tamarit M.A."/>
            <person name="Marcet-Houben M."/>
            <person name="Nosek J."/>
            <person name="Gabaldon T."/>
        </authorList>
    </citation>
    <scope>NUCLEOTIDE SEQUENCE</scope>
    <source>
        <strain evidence="10">CBS2887</strain>
    </source>
</reference>